<feature type="compositionally biased region" description="Low complexity" evidence="1">
    <location>
        <begin position="83"/>
        <end position="92"/>
    </location>
</feature>
<dbReference type="InterPro" id="IPR052782">
    <property type="entry name" value="Oocyte-zygote_transition_reg"/>
</dbReference>
<evidence type="ECO:0000259" key="3">
    <source>
        <dbReference type="PROSITE" id="PS50056"/>
    </source>
</evidence>
<feature type="domain" description="Tyrosine-protein phosphatase" evidence="2">
    <location>
        <begin position="121"/>
        <end position="369"/>
    </location>
</feature>
<comment type="caution">
    <text evidence="4">The sequence shown here is derived from an EMBL/GenBank/DDBJ whole genome shotgun (WGS) entry which is preliminary data.</text>
</comment>
<dbReference type="Proteomes" id="UP000614601">
    <property type="component" value="Unassembled WGS sequence"/>
</dbReference>
<protein>
    <submittedName>
        <fullName evidence="4">Uncharacterized protein</fullName>
    </submittedName>
</protein>
<dbReference type="InterPro" id="IPR000387">
    <property type="entry name" value="Tyr_Pase_dom"/>
</dbReference>
<feature type="region of interest" description="Disordered" evidence="1">
    <location>
        <begin position="402"/>
        <end position="488"/>
    </location>
</feature>
<dbReference type="InterPro" id="IPR000242">
    <property type="entry name" value="PTP_cat"/>
</dbReference>
<feature type="compositionally biased region" description="Low complexity" evidence="1">
    <location>
        <begin position="501"/>
        <end position="511"/>
    </location>
</feature>
<name>A0A811JVJ3_9BILA</name>
<dbReference type="SUPFAM" id="SSF52799">
    <property type="entry name" value="(Phosphotyrosine protein) phosphatases II"/>
    <property type="match status" value="1"/>
</dbReference>
<dbReference type="InterPro" id="IPR016130">
    <property type="entry name" value="Tyr_Pase_AS"/>
</dbReference>
<accession>A0A811JVJ3</accession>
<dbReference type="PROSITE" id="PS50055">
    <property type="entry name" value="TYR_PHOSPHATASE_PTP"/>
    <property type="match status" value="1"/>
</dbReference>
<dbReference type="SMART" id="SM00404">
    <property type="entry name" value="PTPc_motif"/>
    <property type="match status" value="1"/>
</dbReference>
<dbReference type="GO" id="GO:0004725">
    <property type="term" value="F:protein tyrosine phosphatase activity"/>
    <property type="evidence" value="ECO:0007669"/>
    <property type="project" value="InterPro"/>
</dbReference>
<proteinExistence type="predicted"/>
<dbReference type="CDD" id="cd00047">
    <property type="entry name" value="PTPc"/>
    <property type="match status" value="1"/>
</dbReference>
<feature type="domain" description="Tyrosine specific protein phosphatases" evidence="3">
    <location>
        <begin position="291"/>
        <end position="360"/>
    </location>
</feature>
<feature type="compositionally biased region" description="Basic residues" evidence="1">
    <location>
        <begin position="48"/>
        <end position="59"/>
    </location>
</feature>
<keyword evidence="5" id="KW-1185">Reference proteome</keyword>
<dbReference type="OrthoDB" id="10253954at2759"/>
<evidence type="ECO:0000256" key="1">
    <source>
        <dbReference type="SAM" id="MobiDB-lite"/>
    </source>
</evidence>
<feature type="region of interest" description="Disordered" evidence="1">
    <location>
        <begin position="71"/>
        <end position="92"/>
    </location>
</feature>
<feature type="compositionally biased region" description="Pro residues" evidence="1">
    <location>
        <begin position="512"/>
        <end position="542"/>
    </location>
</feature>
<feature type="region of interest" description="Disordered" evidence="1">
    <location>
        <begin position="1"/>
        <end position="59"/>
    </location>
</feature>
<dbReference type="PRINTS" id="PR00700">
    <property type="entry name" value="PRTYPHPHTASE"/>
</dbReference>
<dbReference type="InterPro" id="IPR029021">
    <property type="entry name" value="Prot-tyrosine_phosphatase-like"/>
</dbReference>
<dbReference type="PROSITE" id="PS50056">
    <property type="entry name" value="TYR_PHOSPHATASE_2"/>
    <property type="match status" value="1"/>
</dbReference>
<dbReference type="EMBL" id="CAJFDH010000001">
    <property type="protein sequence ID" value="CAD5207279.1"/>
    <property type="molecule type" value="Genomic_DNA"/>
</dbReference>
<feature type="compositionally biased region" description="Pro residues" evidence="1">
    <location>
        <begin position="475"/>
        <end position="488"/>
    </location>
</feature>
<feature type="compositionally biased region" description="Basic residues" evidence="1">
    <location>
        <begin position="1"/>
        <end position="17"/>
    </location>
</feature>
<evidence type="ECO:0000259" key="2">
    <source>
        <dbReference type="PROSITE" id="PS50055"/>
    </source>
</evidence>
<dbReference type="PANTHER" id="PTHR46163">
    <property type="entry name" value="TYROSINE-PROTEIN PHOSPHATASE-RELATED"/>
    <property type="match status" value="1"/>
</dbReference>
<dbReference type="SMART" id="SM00194">
    <property type="entry name" value="PTPc"/>
    <property type="match status" value="1"/>
</dbReference>
<feature type="compositionally biased region" description="Gly residues" evidence="1">
    <location>
        <begin position="437"/>
        <end position="454"/>
    </location>
</feature>
<dbReference type="PROSITE" id="PS00383">
    <property type="entry name" value="TYR_PHOSPHATASE_1"/>
    <property type="match status" value="1"/>
</dbReference>
<dbReference type="InterPro" id="IPR003595">
    <property type="entry name" value="Tyr_Pase_cat"/>
</dbReference>
<sequence>MPPKKKTSIQKKKKKGGATREETVETNEKQKSVMGSVPNPEKAAPAKKQAKKTTKGKKKAQATVVEATCEEQANDGPSLMSKPTPAAAPPATQGECNFTEQQKYLFGEFVRDTVTLGVHGIFNQFEELKIYIPKTHTSNEFNLHMDKNRYKDVTCADATRVVLRDGSYIHANFVGGDPFKNRFIATQGPLSNTVVEFWRMCVQENVGYIFMLCECIEDGKQKCQRYWSPDPKGTLAVGEYMITNGESRMDGNTEYTALSVSVNGQPVLQCQHVQWHGWPDHDVPRQVMKPLELLKVARSCTSRPSVVHCSAGIGRTGAFLAIEMCYQHLMTSTIKLNVVDVVKNLRAMRMHCVQTATQLVFVYRVMIGLAEQEDIISGKIENLKPYVQRFIKEYETTAESDAAKQAAKQSAHAATAGAPAAQPPGGQVPGGPIPGGPVQGGSVPGGPVPGGLVPGGPVPGGPSPMVGDPAFGGVPPRPASPGAMPPTPQFVAGVQTGVLGQGFVQPGQQPQLGPPPGAVPPYGVPLQTPPMGSPAPPNPGMPPLVNRVQR</sequence>
<dbReference type="EMBL" id="CAJFCW020000001">
    <property type="protein sequence ID" value="CAG9085056.1"/>
    <property type="molecule type" value="Genomic_DNA"/>
</dbReference>
<feature type="region of interest" description="Disordered" evidence="1">
    <location>
        <begin position="501"/>
        <end position="550"/>
    </location>
</feature>
<feature type="compositionally biased region" description="Basic and acidic residues" evidence="1">
    <location>
        <begin position="18"/>
        <end position="31"/>
    </location>
</feature>
<dbReference type="Pfam" id="PF00102">
    <property type="entry name" value="Y_phosphatase"/>
    <property type="match status" value="1"/>
</dbReference>
<evidence type="ECO:0000313" key="5">
    <source>
        <dbReference type="Proteomes" id="UP000614601"/>
    </source>
</evidence>
<dbReference type="Proteomes" id="UP000783686">
    <property type="component" value="Unassembled WGS sequence"/>
</dbReference>
<dbReference type="Gene3D" id="3.90.190.10">
    <property type="entry name" value="Protein tyrosine phosphatase superfamily"/>
    <property type="match status" value="1"/>
</dbReference>
<reference evidence="4" key="1">
    <citation type="submission" date="2020-09" db="EMBL/GenBank/DDBJ databases">
        <authorList>
            <person name="Kikuchi T."/>
        </authorList>
    </citation>
    <scope>NUCLEOTIDE SEQUENCE</scope>
    <source>
        <strain evidence="4">SH1</strain>
    </source>
</reference>
<organism evidence="4 5">
    <name type="scientific">Bursaphelenchus okinawaensis</name>
    <dbReference type="NCBI Taxonomy" id="465554"/>
    <lineage>
        <taxon>Eukaryota</taxon>
        <taxon>Metazoa</taxon>
        <taxon>Ecdysozoa</taxon>
        <taxon>Nematoda</taxon>
        <taxon>Chromadorea</taxon>
        <taxon>Rhabditida</taxon>
        <taxon>Tylenchina</taxon>
        <taxon>Tylenchomorpha</taxon>
        <taxon>Aphelenchoidea</taxon>
        <taxon>Aphelenchoididae</taxon>
        <taxon>Bursaphelenchus</taxon>
    </lineage>
</organism>
<dbReference type="AlphaFoldDB" id="A0A811JVJ3"/>
<gene>
    <name evidence="4" type="ORF">BOKJ2_LOCUS1963</name>
</gene>
<feature type="compositionally biased region" description="Low complexity" evidence="1">
    <location>
        <begin position="402"/>
        <end position="425"/>
    </location>
</feature>
<evidence type="ECO:0000313" key="4">
    <source>
        <dbReference type="EMBL" id="CAD5207279.1"/>
    </source>
</evidence>